<proteinExistence type="predicted"/>
<dbReference type="Proteomes" id="UP000229385">
    <property type="component" value="Unassembled WGS sequence"/>
</dbReference>
<reference evidence="2" key="1">
    <citation type="submission" date="2017-09" db="EMBL/GenBank/DDBJ databases">
        <title>Depth-based differentiation of microbial function through sediment-hosted aquifers and enrichment of novel symbionts in the deep terrestrial subsurface.</title>
        <authorList>
            <person name="Probst A.J."/>
            <person name="Ladd B."/>
            <person name="Jarett J.K."/>
            <person name="Geller-Mcgrath D.E."/>
            <person name="Sieber C.M.K."/>
            <person name="Emerson J.B."/>
            <person name="Anantharaman K."/>
            <person name="Thomas B.C."/>
            <person name="Malmstrom R."/>
            <person name="Stieglmeier M."/>
            <person name="Klingl A."/>
            <person name="Woyke T."/>
            <person name="Ryan C.M."/>
            <person name="Banfield J.F."/>
        </authorList>
    </citation>
    <scope>NUCLEOTIDE SEQUENCE [LARGE SCALE GENOMIC DNA]</scope>
</reference>
<dbReference type="PANTHER" id="PTHR37833:SF1">
    <property type="entry name" value="SIGNAL PEPTIDE PROTEIN"/>
    <property type="match status" value="1"/>
</dbReference>
<protein>
    <recommendedName>
        <fullName evidence="3">DUF1573 domain-containing protein</fullName>
    </recommendedName>
</protein>
<comment type="caution">
    <text evidence="1">The sequence shown here is derived from an EMBL/GenBank/DDBJ whole genome shotgun (WGS) entry which is preliminary data.</text>
</comment>
<dbReference type="Gene3D" id="2.60.40.10">
    <property type="entry name" value="Immunoglobulins"/>
    <property type="match status" value="1"/>
</dbReference>
<organism evidence="1 2">
    <name type="scientific">Candidatus Uhrbacteria bacterium CG_4_9_14_3_um_filter_50_9</name>
    <dbReference type="NCBI Taxonomy" id="1975035"/>
    <lineage>
        <taxon>Bacteria</taxon>
        <taxon>Candidatus Uhriibacteriota</taxon>
    </lineage>
</organism>
<accession>A0A2M7XCW5</accession>
<dbReference type="EMBL" id="PFWU01000022">
    <property type="protein sequence ID" value="PJA45709.1"/>
    <property type="molecule type" value="Genomic_DNA"/>
</dbReference>
<dbReference type="InterPro" id="IPR013783">
    <property type="entry name" value="Ig-like_fold"/>
</dbReference>
<sequence>MSRIIVLILLIAAIVGGGLMFYSSTPARIMTTSSLLDLGEIDQAGGPVTATVDIRNDGGQPLELYRISTSCGCTTAQMDLSPLAKNETRTLTVTFDPMVHPDQSGSITRVVYIQSSDPDQPEIEIDVIGTVLSNTDL</sequence>
<evidence type="ECO:0000313" key="2">
    <source>
        <dbReference type="Proteomes" id="UP000229385"/>
    </source>
</evidence>
<dbReference type="InterPro" id="IPR011467">
    <property type="entry name" value="DUF1573"/>
</dbReference>
<dbReference type="AlphaFoldDB" id="A0A2M7XCW5"/>
<dbReference type="PANTHER" id="PTHR37833">
    <property type="entry name" value="LIPOPROTEIN-RELATED"/>
    <property type="match status" value="1"/>
</dbReference>
<dbReference type="Pfam" id="PF07610">
    <property type="entry name" value="DUF1573"/>
    <property type="match status" value="1"/>
</dbReference>
<name>A0A2M7XCW5_9BACT</name>
<evidence type="ECO:0000313" key="1">
    <source>
        <dbReference type="EMBL" id="PJA45709.1"/>
    </source>
</evidence>
<gene>
    <name evidence="1" type="ORF">CO174_01815</name>
</gene>
<evidence type="ECO:0008006" key="3">
    <source>
        <dbReference type="Google" id="ProtNLM"/>
    </source>
</evidence>